<keyword evidence="3" id="KW-1185">Reference proteome</keyword>
<accession>A0A1E4RIB7</accession>
<dbReference type="Proteomes" id="UP000095085">
    <property type="component" value="Unassembled WGS sequence"/>
</dbReference>
<gene>
    <name evidence="2" type="ORF">HYPBUDRAFT_109217</name>
</gene>
<dbReference type="SUPFAM" id="SSF53335">
    <property type="entry name" value="S-adenosyl-L-methionine-dependent methyltransferases"/>
    <property type="match status" value="1"/>
</dbReference>
<dbReference type="GeneID" id="30993237"/>
<dbReference type="OrthoDB" id="3647at2759"/>
<proteinExistence type="predicted"/>
<dbReference type="InterPro" id="IPR025714">
    <property type="entry name" value="Methyltranfer_dom"/>
</dbReference>
<protein>
    <submittedName>
        <fullName evidence="2">Methyltransferase</fullName>
    </submittedName>
</protein>
<dbReference type="GO" id="GO:0008168">
    <property type="term" value="F:methyltransferase activity"/>
    <property type="evidence" value="ECO:0007669"/>
    <property type="project" value="UniProtKB-KW"/>
</dbReference>
<dbReference type="AlphaFoldDB" id="A0A1E4RIB7"/>
<dbReference type="RefSeq" id="XP_020076085.1">
    <property type="nucleotide sequence ID" value="XM_020218687.1"/>
</dbReference>
<dbReference type="Pfam" id="PF13847">
    <property type="entry name" value="Methyltransf_31"/>
    <property type="match status" value="1"/>
</dbReference>
<dbReference type="CDD" id="cd02440">
    <property type="entry name" value="AdoMet_MTases"/>
    <property type="match status" value="1"/>
</dbReference>
<dbReference type="PANTHER" id="PTHR43861">
    <property type="entry name" value="TRANS-ACONITATE 2-METHYLTRANSFERASE-RELATED"/>
    <property type="match status" value="1"/>
</dbReference>
<evidence type="ECO:0000313" key="3">
    <source>
        <dbReference type="Proteomes" id="UP000095085"/>
    </source>
</evidence>
<feature type="domain" description="Methyltransferase" evidence="1">
    <location>
        <begin position="91"/>
        <end position="223"/>
    </location>
</feature>
<keyword evidence="2" id="KW-0489">Methyltransferase</keyword>
<evidence type="ECO:0000259" key="1">
    <source>
        <dbReference type="Pfam" id="PF13847"/>
    </source>
</evidence>
<dbReference type="STRING" id="984485.A0A1E4RIB7"/>
<dbReference type="Gene3D" id="3.40.50.150">
    <property type="entry name" value="Vaccinia Virus protein VP39"/>
    <property type="match status" value="1"/>
</dbReference>
<keyword evidence="2" id="KW-0808">Transferase</keyword>
<evidence type="ECO:0000313" key="2">
    <source>
        <dbReference type="EMBL" id="ODV67018.1"/>
    </source>
</evidence>
<sequence length="302" mass="34101">MTDYQLLASRNLKHFSEDFVSKYDEKESIQALSLVMAKSLLQFDVSAPRKTLEESNSIIGDSDKYASGLTVENTLPPLPTFHQDFPNSVFKPGITLLDFACGTGLTTEKLVPYLDSKQTPSEIIGIDINPTILDFFNHRAEKNSSEGVRISSYVYDILDESKQEELEKFKGVADVIICTLSYHHLIYEEITNKLAEFLKPGGWLFVYDFYNEDVEKLSKEDSSVAHMGGLKIDNINQTFKSAGLSNVSSARENRLWTWTEKVFIESHFSDETVQQLNAGKIKHRDDVYMVSTSLILAIGQKT</sequence>
<organism evidence="2 3">
    <name type="scientific">Hyphopichia burtonii NRRL Y-1933</name>
    <dbReference type="NCBI Taxonomy" id="984485"/>
    <lineage>
        <taxon>Eukaryota</taxon>
        <taxon>Fungi</taxon>
        <taxon>Dikarya</taxon>
        <taxon>Ascomycota</taxon>
        <taxon>Saccharomycotina</taxon>
        <taxon>Pichiomycetes</taxon>
        <taxon>Debaryomycetaceae</taxon>
        <taxon>Hyphopichia</taxon>
    </lineage>
</organism>
<dbReference type="InterPro" id="IPR029063">
    <property type="entry name" value="SAM-dependent_MTases_sf"/>
</dbReference>
<name>A0A1E4RIB7_9ASCO</name>
<dbReference type="EMBL" id="KV454541">
    <property type="protein sequence ID" value="ODV67018.1"/>
    <property type="molecule type" value="Genomic_DNA"/>
</dbReference>
<reference evidence="3" key="1">
    <citation type="submission" date="2016-05" db="EMBL/GenBank/DDBJ databases">
        <title>Comparative genomics of biotechnologically important yeasts.</title>
        <authorList>
            <consortium name="DOE Joint Genome Institute"/>
            <person name="Riley R."/>
            <person name="Haridas S."/>
            <person name="Wolfe K.H."/>
            <person name="Lopes M.R."/>
            <person name="Hittinger C.T."/>
            <person name="Goker M."/>
            <person name="Salamov A."/>
            <person name="Wisecaver J."/>
            <person name="Long T.M."/>
            <person name="Aerts A.L."/>
            <person name="Barry K."/>
            <person name="Choi C."/>
            <person name="Clum A."/>
            <person name="Coughlan A.Y."/>
            <person name="Deshpande S."/>
            <person name="Douglass A.P."/>
            <person name="Hanson S.J."/>
            <person name="Klenk H.-P."/>
            <person name="Labutti K."/>
            <person name="Lapidus A."/>
            <person name="Lindquist E."/>
            <person name="Lipzen A."/>
            <person name="Meier-Kolthoff J.P."/>
            <person name="Ohm R.A."/>
            <person name="Otillar R.P."/>
            <person name="Pangilinan J."/>
            <person name="Peng Y."/>
            <person name="Rokas A."/>
            <person name="Rosa C.A."/>
            <person name="Scheuner C."/>
            <person name="Sibirny A.A."/>
            <person name="Slot J.C."/>
            <person name="Stielow J.B."/>
            <person name="Sun H."/>
            <person name="Kurtzman C.P."/>
            <person name="Blackwell M."/>
            <person name="Grigoriev I.V."/>
            <person name="Jeffries T.W."/>
        </authorList>
    </citation>
    <scope>NUCLEOTIDE SEQUENCE [LARGE SCALE GENOMIC DNA]</scope>
    <source>
        <strain evidence="3">NRRL Y-1933</strain>
    </source>
</reference>
<dbReference type="PANTHER" id="PTHR43861:SF1">
    <property type="entry name" value="TRANS-ACONITATE 2-METHYLTRANSFERASE"/>
    <property type="match status" value="1"/>
</dbReference>
<dbReference type="GO" id="GO:0032259">
    <property type="term" value="P:methylation"/>
    <property type="evidence" value="ECO:0007669"/>
    <property type="project" value="UniProtKB-KW"/>
</dbReference>